<dbReference type="EMBL" id="GBRH01175560">
    <property type="protein sequence ID" value="JAE22336.1"/>
    <property type="molecule type" value="Transcribed_RNA"/>
</dbReference>
<dbReference type="GO" id="GO:0016787">
    <property type="term" value="F:hydrolase activity"/>
    <property type="evidence" value="ECO:0007669"/>
    <property type="project" value="UniProtKB-KW"/>
</dbReference>
<evidence type="ECO:0000313" key="1">
    <source>
        <dbReference type="EMBL" id="JAE22336.1"/>
    </source>
</evidence>
<keyword evidence="1" id="KW-0378">Hydrolase</keyword>
<reference evidence="1" key="2">
    <citation type="journal article" date="2015" name="Data Brief">
        <title>Shoot transcriptome of the giant reed, Arundo donax.</title>
        <authorList>
            <person name="Barrero R.A."/>
            <person name="Guerrero F.D."/>
            <person name="Moolhuijzen P."/>
            <person name="Goolsby J.A."/>
            <person name="Tidwell J."/>
            <person name="Bellgard S.E."/>
            <person name="Bellgard M.I."/>
        </authorList>
    </citation>
    <scope>NUCLEOTIDE SEQUENCE</scope>
    <source>
        <tissue evidence="1">Shoot tissue taken approximately 20 cm above the soil surface</tissue>
    </source>
</reference>
<organism evidence="1">
    <name type="scientific">Arundo donax</name>
    <name type="common">Giant reed</name>
    <name type="synonym">Donax arundinaceus</name>
    <dbReference type="NCBI Taxonomy" id="35708"/>
    <lineage>
        <taxon>Eukaryota</taxon>
        <taxon>Viridiplantae</taxon>
        <taxon>Streptophyta</taxon>
        <taxon>Embryophyta</taxon>
        <taxon>Tracheophyta</taxon>
        <taxon>Spermatophyta</taxon>
        <taxon>Magnoliopsida</taxon>
        <taxon>Liliopsida</taxon>
        <taxon>Poales</taxon>
        <taxon>Poaceae</taxon>
        <taxon>PACMAD clade</taxon>
        <taxon>Arundinoideae</taxon>
        <taxon>Arundineae</taxon>
        <taxon>Arundo</taxon>
    </lineage>
</organism>
<accession>A0A0A9GIH5</accession>
<sequence length="50" mass="5849">MLFYYQSLCANYRVYYVNLAKCSSTMTPSTESRQVVDCLLQSRIIIQSLF</sequence>
<reference evidence="1" key="1">
    <citation type="submission" date="2014-09" db="EMBL/GenBank/DDBJ databases">
        <authorList>
            <person name="Magalhaes I.L.F."/>
            <person name="Oliveira U."/>
            <person name="Santos F.R."/>
            <person name="Vidigal T.H.D.A."/>
            <person name="Brescovit A.D."/>
            <person name="Santos A.J."/>
        </authorList>
    </citation>
    <scope>NUCLEOTIDE SEQUENCE</scope>
    <source>
        <tissue evidence="1">Shoot tissue taken approximately 20 cm above the soil surface</tissue>
    </source>
</reference>
<proteinExistence type="predicted"/>
<protein>
    <submittedName>
        <fullName evidence="1">Metal-dependent phosphohydrolase, HD subdomain</fullName>
    </submittedName>
</protein>
<name>A0A0A9GIH5_ARUDO</name>
<dbReference type="AlphaFoldDB" id="A0A0A9GIH5"/>